<dbReference type="GO" id="GO:0005925">
    <property type="term" value="C:focal adhesion"/>
    <property type="evidence" value="ECO:0007669"/>
    <property type="project" value="UniProtKB-SubCell"/>
</dbReference>
<keyword evidence="6" id="KW-0965">Cell junction</keyword>
<dbReference type="GO" id="GO:0060070">
    <property type="term" value="P:canonical Wnt signaling pathway"/>
    <property type="evidence" value="ECO:0007669"/>
    <property type="project" value="TreeGrafter"/>
</dbReference>
<dbReference type="InterPro" id="IPR015506">
    <property type="entry name" value="Dsh/Dvl-rel"/>
</dbReference>
<accession>A0A8T3DBC3</accession>
<dbReference type="PROSITE" id="PS50841">
    <property type="entry name" value="DIX"/>
    <property type="match status" value="1"/>
</dbReference>
<dbReference type="PANTHER" id="PTHR10878:SF22">
    <property type="entry name" value="DIXIN"/>
    <property type="match status" value="1"/>
</dbReference>
<comment type="similarity">
    <text evidence="8">Belongs to the DIXDC1 family.</text>
</comment>
<evidence type="ECO:0000256" key="8">
    <source>
        <dbReference type="ARBA" id="ARBA00060765"/>
    </source>
</evidence>
<feature type="coiled-coil region" evidence="10">
    <location>
        <begin position="74"/>
        <end position="101"/>
    </location>
</feature>
<keyword evidence="7 10" id="KW-0175">Coiled coil</keyword>
<keyword evidence="4" id="KW-0963">Cytoplasm</keyword>
<gene>
    <name evidence="13" type="ORF">AGOR_G00124260</name>
</gene>
<evidence type="ECO:0000256" key="3">
    <source>
        <dbReference type="ARBA" id="ARBA00022473"/>
    </source>
</evidence>
<feature type="region of interest" description="Disordered" evidence="11">
    <location>
        <begin position="1"/>
        <end position="62"/>
    </location>
</feature>
<feature type="region of interest" description="Disordered" evidence="11">
    <location>
        <begin position="322"/>
        <end position="357"/>
    </location>
</feature>
<reference evidence="13" key="1">
    <citation type="submission" date="2021-01" db="EMBL/GenBank/DDBJ databases">
        <authorList>
            <person name="Zahm M."/>
            <person name="Roques C."/>
            <person name="Cabau C."/>
            <person name="Klopp C."/>
            <person name="Donnadieu C."/>
            <person name="Jouanno E."/>
            <person name="Lampietro C."/>
            <person name="Louis A."/>
            <person name="Herpin A."/>
            <person name="Echchiki A."/>
            <person name="Berthelot C."/>
            <person name="Parey E."/>
            <person name="Roest-Crollius H."/>
            <person name="Braasch I."/>
            <person name="Postlethwait J."/>
            <person name="Bobe J."/>
            <person name="Montfort J."/>
            <person name="Bouchez O."/>
            <person name="Begum T."/>
            <person name="Mejri S."/>
            <person name="Adams A."/>
            <person name="Chen W.-J."/>
            <person name="Guiguen Y."/>
        </authorList>
    </citation>
    <scope>NUCLEOTIDE SEQUENCE</scope>
    <source>
        <tissue evidence="13">Blood</tissue>
    </source>
</reference>
<dbReference type="InterPro" id="IPR038207">
    <property type="entry name" value="DIX_dom_sf"/>
</dbReference>
<feature type="domain" description="DIX" evidence="12">
    <location>
        <begin position="363"/>
        <end position="445"/>
    </location>
</feature>
<dbReference type="Gene3D" id="2.40.240.130">
    <property type="match status" value="1"/>
</dbReference>
<evidence type="ECO:0000256" key="1">
    <source>
        <dbReference type="ARBA" id="ARBA00004246"/>
    </source>
</evidence>
<dbReference type="SUPFAM" id="SSF54236">
    <property type="entry name" value="Ubiquitin-like"/>
    <property type="match status" value="1"/>
</dbReference>
<keyword evidence="5 9" id="KW-0879">Wnt signaling pathway</keyword>
<dbReference type="PANTHER" id="PTHR10878">
    <property type="entry name" value="SEGMENT POLARITY PROTEIN DISHEVELLED"/>
    <property type="match status" value="1"/>
</dbReference>
<dbReference type="InterPro" id="IPR029071">
    <property type="entry name" value="Ubiquitin-like_domsf"/>
</dbReference>
<feature type="compositionally biased region" description="Basic and acidic residues" evidence="11">
    <location>
        <begin position="335"/>
        <end position="344"/>
    </location>
</feature>
<organism evidence="13 14">
    <name type="scientific">Albula goreensis</name>
    <dbReference type="NCBI Taxonomy" id="1534307"/>
    <lineage>
        <taxon>Eukaryota</taxon>
        <taxon>Metazoa</taxon>
        <taxon>Chordata</taxon>
        <taxon>Craniata</taxon>
        <taxon>Vertebrata</taxon>
        <taxon>Euteleostomi</taxon>
        <taxon>Actinopterygii</taxon>
        <taxon>Neopterygii</taxon>
        <taxon>Teleostei</taxon>
        <taxon>Albuliformes</taxon>
        <taxon>Albulidae</taxon>
        <taxon>Albula</taxon>
    </lineage>
</organism>
<keyword evidence="3" id="KW-0217">Developmental protein</keyword>
<protein>
    <recommendedName>
        <fullName evidence="12">DIX domain-containing protein</fullName>
    </recommendedName>
</protein>
<evidence type="ECO:0000256" key="10">
    <source>
        <dbReference type="SAM" id="Coils"/>
    </source>
</evidence>
<dbReference type="InterPro" id="IPR001158">
    <property type="entry name" value="DIX"/>
</dbReference>
<evidence type="ECO:0000256" key="6">
    <source>
        <dbReference type="ARBA" id="ARBA00022949"/>
    </source>
</evidence>
<dbReference type="OrthoDB" id="30551at2759"/>
<sequence>MGAKQMKCLSSDSPTHSHRAESIISQSEEKDKQEYAQTEEKDSNLCLDDGEKPSSKGHKATPVHAWPEGRAAWEEQLCEQQEQLQREMQEAKRMLSSLQALLLYGSLPEDELEAPLSVGEGVENIEQQLVIVRSHLDQSMEESQDLKKELLSFKQEILSLQGMKDALQLRLSAQEESAMQLKQELLMSTMARDEVAGQNEELQKKLEEGSSQLNEYKKQIGEKDRLLQQLQENLDKALTIETESCSEKLSESQNNGFPYRVATEPSSAPAHRVTEELQLVRDALRSLRNSFSGHDPQHHTLDTLEQGVGSLMDRLHALDPRCRLERNGRSRSPGRKADHSKRDSWPPSTKVVHSQSSPVLHSADYTKVLYFTDRSLTPFLIHIPKRLGEVTLRDFKAAVDREGSFRYHFKALDPEFGTVKEEVFQDEALVPGWEGKIVAWVEEDSGESSHFPCAV</sequence>
<comment type="caution">
    <text evidence="13">The sequence shown here is derived from an EMBL/GenBank/DDBJ whole genome shotgun (WGS) entry which is preliminary data.</text>
</comment>
<dbReference type="FunFam" id="2.40.240.130:FF:000003">
    <property type="entry name" value="Dixin isoform 1"/>
    <property type="match status" value="1"/>
</dbReference>
<evidence type="ECO:0000256" key="11">
    <source>
        <dbReference type="SAM" id="MobiDB-lite"/>
    </source>
</evidence>
<proteinExistence type="inferred from homology"/>
<evidence type="ECO:0000256" key="7">
    <source>
        <dbReference type="ARBA" id="ARBA00023054"/>
    </source>
</evidence>
<dbReference type="GO" id="GO:0005829">
    <property type="term" value="C:cytosol"/>
    <property type="evidence" value="ECO:0007669"/>
    <property type="project" value="TreeGrafter"/>
</dbReference>
<dbReference type="Proteomes" id="UP000829720">
    <property type="component" value="Unassembled WGS sequence"/>
</dbReference>
<comment type="subcellular location">
    <subcellularLocation>
        <location evidence="1">Cell junction</location>
        <location evidence="1">Focal adhesion</location>
    </subcellularLocation>
    <subcellularLocation>
        <location evidence="2">Cytoplasm</location>
    </subcellularLocation>
</comment>
<feature type="coiled-coil region" evidence="10">
    <location>
        <begin position="136"/>
        <end position="233"/>
    </location>
</feature>
<evidence type="ECO:0000256" key="5">
    <source>
        <dbReference type="ARBA" id="ARBA00022687"/>
    </source>
</evidence>
<dbReference type="Pfam" id="PF00778">
    <property type="entry name" value="DIX"/>
    <property type="match status" value="1"/>
</dbReference>
<evidence type="ECO:0000313" key="14">
    <source>
        <dbReference type="Proteomes" id="UP000829720"/>
    </source>
</evidence>
<feature type="compositionally biased region" description="Basic and acidic residues" evidence="11">
    <location>
        <begin position="27"/>
        <end position="54"/>
    </location>
</feature>
<dbReference type="SMART" id="SM00021">
    <property type="entry name" value="DAX"/>
    <property type="match status" value="1"/>
</dbReference>
<keyword evidence="14" id="KW-1185">Reference proteome</keyword>
<evidence type="ECO:0000256" key="4">
    <source>
        <dbReference type="ARBA" id="ARBA00022490"/>
    </source>
</evidence>
<evidence type="ECO:0000256" key="2">
    <source>
        <dbReference type="ARBA" id="ARBA00004496"/>
    </source>
</evidence>
<name>A0A8T3DBC3_9TELE</name>
<evidence type="ECO:0000313" key="13">
    <source>
        <dbReference type="EMBL" id="KAI1893490.1"/>
    </source>
</evidence>
<dbReference type="AlphaFoldDB" id="A0A8T3DBC3"/>
<dbReference type="EMBL" id="JAERUA010000011">
    <property type="protein sequence ID" value="KAI1893490.1"/>
    <property type="molecule type" value="Genomic_DNA"/>
</dbReference>
<evidence type="ECO:0000259" key="12">
    <source>
        <dbReference type="PROSITE" id="PS50841"/>
    </source>
</evidence>
<evidence type="ECO:0000256" key="9">
    <source>
        <dbReference type="PROSITE-ProRule" id="PRU00069"/>
    </source>
</evidence>